<keyword evidence="2" id="KW-1185">Reference proteome</keyword>
<evidence type="ECO:0000313" key="2">
    <source>
        <dbReference type="Proteomes" id="UP000186026"/>
    </source>
</evidence>
<organism evidence="1 2">
    <name type="scientific">Belliella pelovolcani</name>
    <dbReference type="NCBI Taxonomy" id="529505"/>
    <lineage>
        <taxon>Bacteria</taxon>
        <taxon>Pseudomonadati</taxon>
        <taxon>Bacteroidota</taxon>
        <taxon>Cytophagia</taxon>
        <taxon>Cytophagales</taxon>
        <taxon>Cyclobacteriaceae</taxon>
        <taxon>Belliella</taxon>
    </lineage>
</organism>
<dbReference type="EMBL" id="FTOP01000011">
    <property type="protein sequence ID" value="SIT01358.1"/>
    <property type="molecule type" value="Genomic_DNA"/>
</dbReference>
<dbReference type="AlphaFoldDB" id="A0A1N7NSV2"/>
<proteinExistence type="predicted"/>
<dbReference type="PANTHER" id="PTHR36529:SF1">
    <property type="entry name" value="GLYCOSYLTRANSFERASE"/>
    <property type="match status" value="1"/>
</dbReference>
<dbReference type="Gene3D" id="3.90.550.10">
    <property type="entry name" value="Spore Coat Polysaccharide Biosynthesis Protein SpsA, Chain A"/>
    <property type="match status" value="1"/>
</dbReference>
<dbReference type="Proteomes" id="UP000186026">
    <property type="component" value="Unassembled WGS sequence"/>
</dbReference>
<dbReference type="SUPFAM" id="SSF53448">
    <property type="entry name" value="Nucleotide-diphospho-sugar transferases"/>
    <property type="match status" value="1"/>
</dbReference>
<name>A0A1N7NSV2_9BACT</name>
<evidence type="ECO:0008006" key="3">
    <source>
        <dbReference type="Google" id="ProtNLM"/>
    </source>
</evidence>
<evidence type="ECO:0000313" key="1">
    <source>
        <dbReference type="EMBL" id="SIT01358.1"/>
    </source>
</evidence>
<gene>
    <name evidence="1" type="ORF">SAMN05421761_111122</name>
</gene>
<sequence>MEESKKALIVFQKNPVLGKVKTRLAATVGEAKALEIYMLLLQHTYKVINQLEAIDTFIYFSDQVENGLEEMFVDRVKFKVQNGLDLGSRMKNAFEEIFQQGYDQVTIIGTDCPEITVELINQAFETLDYSDTVFGPARDGGYYLLGMNQFIPHLFEQMIWSHDRVLMDSIKKLDLNRNSFTLLEMLSDIDNEADWIKYKKTLSQTI</sequence>
<dbReference type="PANTHER" id="PTHR36529">
    <property type="entry name" value="SLL1095 PROTEIN"/>
    <property type="match status" value="1"/>
</dbReference>
<reference evidence="2" key="1">
    <citation type="submission" date="2017-01" db="EMBL/GenBank/DDBJ databases">
        <authorList>
            <person name="Varghese N."/>
            <person name="Submissions S."/>
        </authorList>
    </citation>
    <scope>NUCLEOTIDE SEQUENCE [LARGE SCALE GENOMIC DNA]</scope>
    <source>
        <strain evidence="2">DSM 46698</strain>
    </source>
</reference>
<dbReference type="STRING" id="529505.SAMN05421761_111122"/>
<dbReference type="InterPro" id="IPR029044">
    <property type="entry name" value="Nucleotide-diphossugar_trans"/>
</dbReference>
<dbReference type="InterPro" id="IPR018641">
    <property type="entry name" value="Trfase_1_rSAM/seldom-assoc"/>
</dbReference>
<protein>
    <recommendedName>
        <fullName evidence="3">Glycosyltransferase</fullName>
    </recommendedName>
</protein>
<dbReference type="RefSeq" id="WP_076502090.1">
    <property type="nucleotide sequence ID" value="NZ_FTOP01000011.1"/>
</dbReference>
<dbReference type="NCBIfam" id="TIGR04282">
    <property type="entry name" value="glyco_like_cofC"/>
    <property type="match status" value="1"/>
</dbReference>
<dbReference type="OrthoDB" id="9798250at2"/>
<dbReference type="Pfam" id="PF09837">
    <property type="entry name" value="DUF2064"/>
    <property type="match status" value="1"/>
</dbReference>
<accession>A0A1N7NSV2</accession>